<reference evidence="15 16" key="1">
    <citation type="submission" date="2014-02" db="EMBL/GenBank/DDBJ databases">
        <title>Expanding our view of genomic diversity in Candidatus Accumulibacter clades.</title>
        <authorList>
            <person name="Skennerton C.T."/>
            <person name="Barr J.J."/>
            <person name="Slater F.R."/>
            <person name="Bond P.L."/>
            <person name="Tyson G.W."/>
        </authorList>
    </citation>
    <scope>NUCLEOTIDE SEQUENCE [LARGE SCALE GENOMIC DNA]</scope>
    <source>
        <strain evidence="16">BA-91</strain>
    </source>
</reference>
<dbReference type="Gene3D" id="3.90.105.10">
    <property type="entry name" value="Molybdopterin biosynthesis moea protein, domain 2"/>
    <property type="match status" value="1"/>
</dbReference>
<dbReference type="CDD" id="cd00887">
    <property type="entry name" value="MoeA"/>
    <property type="match status" value="1"/>
</dbReference>
<keyword evidence="10 13" id="KW-0460">Magnesium</keyword>
<comment type="catalytic activity">
    <reaction evidence="12">
        <text>adenylyl-molybdopterin + molybdate = Mo-molybdopterin + AMP + H(+)</text>
        <dbReference type="Rhea" id="RHEA:35047"/>
        <dbReference type="ChEBI" id="CHEBI:15378"/>
        <dbReference type="ChEBI" id="CHEBI:36264"/>
        <dbReference type="ChEBI" id="CHEBI:62727"/>
        <dbReference type="ChEBI" id="CHEBI:71302"/>
        <dbReference type="ChEBI" id="CHEBI:456215"/>
        <dbReference type="EC" id="2.10.1.1"/>
    </reaction>
</comment>
<evidence type="ECO:0000256" key="13">
    <source>
        <dbReference type="RuleBase" id="RU365090"/>
    </source>
</evidence>
<comment type="similarity">
    <text evidence="4 13">Belongs to the MoeA family.</text>
</comment>
<comment type="function">
    <text evidence="2 13">Catalyzes the insertion of molybdate into adenylated molybdopterin with the concomitant release of AMP.</text>
</comment>
<dbReference type="SUPFAM" id="SSF63867">
    <property type="entry name" value="MoeA C-terminal domain-like"/>
    <property type="match status" value="1"/>
</dbReference>
<protein>
    <recommendedName>
        <fullName evidence="6 13">Molybdopterin molybdenumtransferase</fullName>
        <ecNumber evidence="5 13">2.10.1.1</ecNumber>
    </recommendedName>
</protein>
<evidence type="ECO:0000256" key="1">
    <source>
        <dbReference type="ARBA" id="ARBA00001946"/>
    </source>
</evidence>
<name>A0A080LYU6_9PROT</name>
<dbReference type="InterPro" id="IPR036688">
    <property type="entry name" value="MoeA_C_domain_IV_sf"/>
</dbReference>
<dbReference type="GO" id="GO:0061599">
    <property type="term" value="F:molybdopterin molybdotransferase activity"/>
    <property type="evidence" value="ECO:0007669"/>
    <property type="project" value="UniProtKB-UniRule"/>
</dbReference>
<keyword evidence="9 13" id="KW-0479">Metal-binding</keyword>
<evidence type="ECO:0000256" key="11">
    <source>
        <dbReference type="ARBA" id="ARBA00023150"/>
    </source>
</evidence>
<evidence type="ECO:0000256" key="4">
    <source>
        <dbReference type="ARBA" id="ARBA00010763"/>
    </source>
</evidence>
<keyword evidence="8 13" id="KW-0808">Transferase</keyword>
<evidence type="ECO:0000256" key="3">
    <source>
        <dbReference type="ARBA" id="ARBA00005046"/>
    </source>
</evidence>
<sequence>MSLTARFSCLSDYDPDALSVEQARAFIRSQLTPLRTHQRLALRSALGRVLASDVIAPVNVPAHDNSAMDGYALRHADLSSSGETRLRVAGTALAGQTFAGSMAAGECVRIMTGAPLPVGSDVVVMQEVVEPAGDSVVIPPGQRRGQNIRRAGEDLAAGQSALAAGRLIRPAELGLIASLGCAEISVYRRLRVAFFSTGDELCSIGTPLGCGEVYDSNRYTLFGMLRRMGCEILDLGVVRDEPALLEATFRQAAAAADVVISSGGVSVGEADFVKPLMAQLGEVLFWKIAMKPGRPMAFGRITAAGTSGEEGAAAWLFGLPGNPVAVMVTFYAFVRDALYLLMGADPLPVVPLLPALCSVALKKSPGRTEYQRGILSQEQGQWYVRPTGAQGSGILRSMSDANCFIVLEQDRGSVAAGDSVSVQVFDGLV</sequence>
<dbReference type="InterPro" id="IPR036425">
    <property type="entry name" value="MoaB/Mog-like_dom_sf"/>
</dbReference>
<evidence type="ECO:0000256" key="7">
    <source>
        <dbReference type="ARBA" id="ARBA00022505"/>
    </source>
</evidence>
<dbReference type="Gene3D" id="3.40.980.10">
    <property type="entry name" value="MoaB/Mog-like domain"/>
    <property type="match status" value="1"/>
</dbReference>
<dbReference type="SUPFAM" id="SSF53218">
    <property type="entry name" value="Molybdenum cofactor biosynthesis proteins"/>
    <property type="match status" value="1"/>
</dbReference>
<dbReference type="GO" id="GO:0005829">
    <property type="term" value="C:cytosol"/>
    <property type="evidence" value="ECO:0007669"/>
    <property type="project" value="TreeGrafter"/>
</dbReference>
<evidence type="ECO:0000256" key="5">
    <source>
        <dbReference type="ARBA" id="ARBA00013269"/>
    </source>
</evidence>
<organism evidence="15 16">
    <name type="scientific">Candidatus Accumulibacter phosphatis</name>
    <dbReference type="NCBI Taxonomy" id="327160"/>
    <lineage>
        <taxon>Bacteria</taxon>
        <taxon>Pseudomonadati</taxon>
        <taxon>Pseudomonadota</taxon>
        <taxon>Betaproteobacteria</taxon>
        <taxon>Candidatus Accumulibacter</taxon>
    </lineage>
</organism>
<evidence type="ECO:0000256" key="10">
    <source>
        <dbReference type="ARBA" id="ARBA00022842"/>
    </source>
</evidence>
<evidence type="ECO:0000256" key="2">
    <source>
        <dbReference type="ARBA" id="ARBA00002901"/>
    </source>
</evidence>
<dbReference type="EMBL" id="JDVG02000107">
    <property type="protein sequence ID" value="KFB74087.1"/>
    <property type="molecule type" value="Genomic_DNA"/>
</dbReference>
<dbReference type="InterPro" id="IPR001453">
    <property type="entry name" value="MoaB/Mog_dom"/>
</dbReference>
<dbReference type="InterPro" id="IPR036135">
    <property type="entry name" value="MoeA_linker/N_sf"/>
</dbReference>
<dbReference type="NCBIfam" id="NF045515">
    <property type="entry name" value="Glp_gephyrin"/>
    <property type="match status" value="1"/>
</dbReference>
<dbReference type="InterPro" id="IPR005111">
    <property type="entry name" value="MoeA_C_domain_IV"/>
</dbReference>
<dbReference type="Pfam" id="PF03454">
    <property type="entry name" value="MoeA_C"/>
    <property type="match status" value="1"/>
</dbReference>
<feature type="domain" description="MoaB/Mog" evidence="14">
    <location>
        <begin position="193"/>
        <end position="340"/>
    </location>
</feature>
<evidence type="ECO:0000256" key="6">
    <source>
        <dbReference type="ARBA" id="ARBA00021108"/>
    </source>
</evidence>
<evidence type="ECO:0000313" key="16">
    <source>
        <dbReference type="Proteomes" id="UP000020077"/>
    </source>
</evidence>
<accession>A0A080LYU6</accession>
<dbReference type="PANTHER" id="PTHR10192">
    <property type="entry name" value="MOLYBDOPTERIN BIOSYNTHESIS PROTEIN"/>
    <property type="match status" value="1"/>
</dbReference>
<dbReference type="GO" id="GO:0046872">
    <property type="term" value="F:metal ion binding"/>
    <property type="evidence" value="ECO:0007669"/>
    <property type="project" value="UniProtKB-UniRule"/>
</dbReference>
<dbReference type="Gene3D" id="2.170.190.11">
    <property type="entry name" value="Molybdopterin biosynthesis moea protein, domain 3"/>
    <property type="match status" value="1"/>
</dbReference>
<evidence type="ECO:0000256" key="9">
    <source>
        <dbReference type="ARBA" id="ARBA00022723"/>
    </source>
</evidence>
<dbReference type="UniPathway" id="UPA00344"/>
<proteinExistence type="inferred from homology"/>
<dbReference type="Pfam" id="PF00994">
    <property type="entry name" value="MoCF_biosynth"/>
    <property type="match status" value="1"/>
</dbReference>
<evidence type="ECO:0000313" key="15">
    <source>
        <dbReference type="EMBL" id="KFB74087.1"/>
    </source>
</evidence>
<keyword evidence="7 13" id="KW-0500">Molybdenum</keyword>
<dbReference type="AlphaFoldDB" id="A0A080LYU6"/>
<dbReference type="InterPro" id="IPR038987">
    <property type="entry name" value="MoeA-like"/>
</dbReference>
<comment type="pathway">
    <text evidence="3 13">Cofactor biosynthesis; molybdopterin biosynthesis.</text>
</comment>
<evidence type="ECO:0000256" key="12">
    <source>
        <dbReference type="ARBA" id="ARBA00047317"/>
    </source>
</evidence>
<dbReference type="SMART" id="SM00852">
    <property type="entry name" value="MoCF_biosynth"/>
    <property type="match status" value="1"/>
</dbReference>
<dbReference type="NCBIfam" id="TIGR00177">
    <property type="entry name" value="molyb_syn"/>
    <property type="match status" value="1"/>
</dbReference>
<comment type="caution">
    <text evidence="15">The sequence shown here is derived from an EMBL/GenBank/DDBJ whole genome shotgun (WGS) entry which is preliminary data.</text>
</comment>
<keyword evidence="11 13" id="KW-0501">Molybdenum cofactor biosynthesis</keyword>
<evidence type="ECO:0000259" key="14">
    <source>
        <dbReference type="SMART" id="SM00852"/>
    </source>
</evidence>
<comment type="cofactor">
    <cofactor evidence="1 13">
        <name>Mg(2+)</name>
        <dbReference type="ChEBI" id="CHEBI:18420"/>
    </cofactor>
</comment>
<dbReference type="Proteomes" id="UP000020077">
    <property type="component" value="Unassembled WGS sequence"/>
</dbReference>
<dbReference type="FunFam" id="2.40.340.10:FF:000003">
    <property type="entry name" value="Molybdopterin molybdenumtransferase"/>
    <property type="match status" value="1"/>
</dbReference>
<dbReference type="InterPro" id="IPR005110">
    <property type="entry name" value="MoeA_linker/N"/>
</dbReference>
<dbReference type="SUPFAM" id="SSF63882">
    <property type="entry name" value="MoeA N-terminal region -like"/>
    <property type="match status" value="1"/>
</dbReference>
<gene>
    <name evidence="15" type="primary">moeA_2</name>
    <name evidence="15" type="ORF">AW09_000632</name>
</gene>
<dbReference type="FunFam" id="3.40.980.10:FF:000004">
    <property type="entry name" value="Molybdopterin molybdenumtransferase"/>
    <property type="match status" value="1"/>
</dbReference>
<evidence type="ECO:0000256" key="8">
    <source>
        <dbReference type="ARBA" id="ARBA00022679"/>
    </source>
</evidence>
<dbReference type="GO" id="GO:0006777">
    <property type="term" value="P:Mo-molybdopterin cofactor biosynthetic process"/>
    <property type="evidence" value="ECO:0007669"/>
    <property type="project" value="UniProtKB-UniRule"/>
</dbReference>
<dbReference type="Pfam" id="PF03453">
    <property type="entry name" value="MoeA_N"/>
    <property type="match status" value="1"/>
</dbReference>
<dbReference type="Gene3D" id="2.40.340.10">
    <property type="entry name" value="MoeA, C-terminal, domain IV"/>
    <property type="match status" value="1"/>
</dbReference>
<dbReference type="EC" id="2.10.1.1" evidence="5 13"/>
<dbReference type="PANTHER" id="PTHR10192:SF5">
    <property type="entry name" value="GEPHYRIN"/>
    <property type="match status" value="1"/>
</dbReference>